<evidence type="ECO:0000313" key="20">
    <source>
        <dbReference type="Proteomes" id="UP000026961"/>
    </source>
</evidence>
<dbReference type="CDD" id="cd18580">
    <property type="entry name" value="ABC_6TM_ABCC_D2"/>
    <property type="match status" value="1"/>
</dbReference>
<reference evidence="19" key="2">
    <citation type="submission" date="2018-05" db="EMBL/GenBank/DDBJ databases">
        <title>OgluRS3 (Oryza glumaepatula Reference Sequence Version 3).</title>
        <authorList>
            <person name="Zhang J."/>
            <person name="Kudrna D."/>
            <person name="Lee S."/>
            <person name="Talag J."/>
            <person name="Welchert J."/>
            <person name="Wing R.A."/>
        </authorList>
    </citation>
    <scope>NUCLEOTIDE SEQUENCE [LARGE SCALE GENOMIC DNA]</scope>
</reference>
<dbReference type="Gramene" id="OGLUM12G17440.1">
    <property type="protein sequence ID" value="OGLUM12G17440.1"/>
    <property type="gene ID" value="OGLUM12G17440"/>
</dbReference>
<keyword evidence="9 16" id="KW-1133">Transmembrane helix</keyword>
<keyword evidence="5" id="KW-0677">Repeat</keyword>
<dbReference type="PROSITE" id="PS00211">
    <property type="entry name" value="ABC_TRANSPORTER_1"/>
    <property type="match status" value="1"/>
</dbReference>
<feature type="transmembrane region" description="Helical" evidence="16">
    <location>
        <begin position="284"/>
        <end position="303"/>
    </location>
</feature>
<dbReference type="InterPro" id="IPR044746">
    <property type="entry name" value="ABCC_6TM_D1"/>
</dbReference>
<evidence type="ECO:0000313" key="19">
    <source>
        <dbReference type="EnsemblPlants" id="OGLUM12G17440.1"/>
    </source>
</evidence>
<feature type="domain" description="ABC transporter" evidence="17">
    <location>
        <begin position="963"/>
        <end position="1176"/>
    </location>
</feature>
<evidence type="ECO:0000256" key="11">
    <source>
        <dbReference type="ARBA" id="ARBA00057614"/>
    </source>
</evidence>
<feature type="transmembrane region" description="Helical" evidence="16">
    <location>
        <begin position="259"/>
        <end position="278"/>
    </location>
</feature>
<reference evidence="19" key="1">
    <citation type="submission" date="2015-04" db="UniProtKB">
        <authorList>
            <consortium name="EnsemblPlants"/>
        </authorList>
    </citation>
    <scope>IDENTIFICATION</scope>
</reference>
<dbReference type="FunFam" id="1.20.1560.10:FF:000003">
    <property type="entry name" value="ABC transporter C family member 10"/>
    <property type="match status" value="1"/>
</dbReference>
<comment type="function">
    <text evidence="11">ABC transporter that may affect phytic acid transport and compartmentalization. May function directly or indirectly in removing phytic acid from the cytosol or in vesicle trafficking. Required for phytic acid accumulation in developing seeds. Phytic acid is the primary storage form of phosphorus in cereal grains and other plant seeds.</text>
</comment>
<dbReference type="InterPro" id="IPR050173">
    <property type="entry name" value="ABC_transporter_C-like"/>
</dbReference>
<evidence type="ECO:0000256" key="9">
    <source>
        <dbReference type="ARBA" id="ARBA00022989"/>
    </source>
</evidence>
<evidence type="ECO:0000256" key="12">
    <source>
        <dbReference type="ARBA" id="ARBA00068520"/>
    </source>
</evidence>
<feature type="domain" description="ABC transmembrane type-1" evidence="18">
    <location>
        <begin position="145"/>
        <end position="332"/>
    </location>
</feature>
<dbReference type="PROSITE" id="PS50893">
    <property type="entry name" value="ABC_TRANSPORTER_2"/>
    <property type="match status" value="2"/>
</dbReference>
<dbReference type="Pfam" id="PF00664">
    <property type="entry name" value="ABC_membrane"/>
    <property type="match status" value="2"/>
</dbReference>
<dbReference type="eggNOG" id="KOG0054">
    <property type="taxonomic scope" value="Eukaryota"/>
</dbReference>
<dbReference type="Gene3D" id="1.20.1560.10">
    <property type="entry name" value="ABC transporter type 1, transmembrane domain"/>
    <property type="match status" value="2"/>
</dbReference>
<proteinExistence type="inferred from homology"/>
<dbReference type="InterPro" id="IPR003439">
    <property type="entry name" value="ABC_transporter-like_ATP-bd"/>
</dbReference>
<evidence type="ECO:0000256" key="2">
    <source>
        <dbReference type="ARBA" id="ARBA00009726"/>
    </source>
</evidence>
<evidence type="ECO:0000259" key="17">
    <source>
        <dbReference type="PROSITE" id="PS50893"/>
    </source>
</evidence>
<feature type="domain" description="ABC transporter" evidence="17">
    <location>
        <begin position="381"/>
        <end position="603"/>
    </location>
</feature>
<dbReference type="InterPro" id="IPR003593">
    <property type="entry name" value="AAA+_ATPase"/>
</dbReference>
<dbReference type="PANTHER" id="PTHR24223">
    <property type="entry name" value="ATP-BINDING CASSETTE SUB-FAMILY C"/>
    <property type="match status" value="1"/>
</dbReference>
<dbReference type="GO" id="GO:0016887">
    <property type="term" value="F:ATP hydrolysis activity"/>
    <property type="evidence" value="ECO:0007669"/>
    <property type="project" value="InterPro"/>
</dbReference>
<keyword evidence="8" id="KW-1278">Translocase</keyword>
<dbReference type="CDD" id="cd03250">
    <property type="entry name" value="ABCC_MRP_domain1"/>
    <property type="match status" value="1"/>
</dbReference>
<feature type="transmembrane region" description="Helical" evidence="16">
    <location>
        <begin position="674"/>
        <end position="693"/>
    </location>
</feature>
<keyword evidence="20" id="KW-1185">Reference proteome</keyword>
<dbReference type="GO" id="GO:0140359">
    <property type="term" value="F:ABC-type transporter activity"/>
    <property type="evidence" value="ECO:0007669"/>
    <property type="project" value="InterPro"/>
</dbReference>
<feature type="transmembrane region" description="Helical" evidence="16">
    <location>
        <begin position="177"/>
        <end position="199"/>
    </location>
</feature>
<evidence type="ECO:0000256" key="16">
    <source>
        <dbReference type="SAM" id="Phobius"/>
    </source>
</evidence>
<dbReference type="FunFam" id="3.40.50.300:FF:000508">
    <property type="entry name" value="ABC transporter C family member 5"/>
    <property type="match status" value="1"/>
</dbReference>
<keyword evidence="6" id="KW-0547">Nucleotide-binding</keyword>
<dbReference type="STRING" id="40148.A0A0E0BU39"/>
<sequence>MVTVTQPVAARRPVPWVEEASGGHDNRGGPRCENPDLLNAIRADTAYKATGLHSLLNNEGNHHDFDSKRSVSPFSTAGFFSKMLFWWMNPLIKKGYEKPLEETDIPALGIEDEAGTQYSMFMNKIDASKSSLFWIIVSCYKREILVSGFFALLKVLTLSAGPLFLKEFINVSSGKEAFKHEGFVIVLGLLFSKCLEALAQRQWYFRTRRVGVQVRSLLSAAIYRKQQKLSCSASTEHSSGEIMNYLMVDTYRIGEFPFWFHRTWTTGLQLCIALTVLYNAVGPATVASVFVIVLTVMLNAPLAKQQQNIQSKLMEAQDMRLKTMSESLTNMKDPINHIPNAIGSVIQARAAFNRLNEFLGASELQKDQVSMEYSAHSQYPIAIKSGFFSWDSSENYNLRNINLMVKSGTKVAICGEVGSGKSSLLAAILGEVPRTDGVIQVSGKIAYVSQNAWIQTGSVKDNILFGSTMDKPRYEETLKFCSLVHDLEILPFGDLTQIGERGANLSGGQKQRIQLARALYHDVDIYLLDDPFSSVDAHTARSLFNEYVMGALSEKTVLLVTHQVEFLHAFDSVLLMSQGQIMHAASYQELLLSSREFQNLVNAHKDIVNFPNDNMVDYNGDKSPFKRETAVVLDGGKESIKNAEFDQLIRREEREIGGTGLKPYLMYLGQNKGYIYATLVAIANIAFTSGQLAQNSWLAANIQNPGVSTFNLVQVYTAIGIGSIMFLLFRALLAVDLGLQTSRSLFSQLLTALFRAPMSFFHSTPIGRILSRVSSDLNVIDLDVPFTLSFSISATLNAYINLGVLCFFTWPILFIAAPIIVMAVRLQRYYLASSKELMRINGTTKSLVANHLAESISGAVTVRAFKQEGRFFARFLELIDNNASPSFHCFAATEWLTQRLEIMATAILSSSAFVITLLPQGTLSPGVAGMVLSYGLSLNMLFLFSIQNQCSLANQIISVERISQYMDIVKYTQDASPVLKGVSCTFQGGDKIGIVGRTGRGKTTLINAIFRLVEPSGGKITIDGQDITTMGLHDLRSRIGLIPQDPILFNGSIRYNLDPHGHFSDKQIWEVVVEGGSNWSMGQRQLLCLGRALLRRSRILILDEATASMDNATDAVIQKTVRTEFKDSTIITIAHRIPTVMDCARVLVVNDGEMVEYEEPQKLMQTEGSFFKELNEYRLQISRAGLQISS</sequence>
<feature type="transmembrane region" description="Helical" evidence="16">
    <location>
        <begin position="713"/>
        <end position="733"/>
    </location>
</feature>
<dbReference type="SUPFAM" id="SSF90123">
    <property type="entry name" value="ABC transporter transmembrane region"/>
    <property type="match status" value="2"/>
</dbReference>
<evidence type="ECO:0000256" key="4">
    <source>
        <dbReference type="ARBA" id="ARBA00022692"/>
    </source>
</evidence>
<protein>
    <recommendedName>
        <fullName evidence="12">ABC transporter C family member 13</fullName>
    </recommendedName>
    <alternativeName>
        <fullName evidence="14">Multidrug resistance-associated protein 13</fullName>
    </alternativeName>
    <alternativeName>
        <fullName evidence="15">OsMRP5</fullName>
    </alternativeName>
    <alternativeName>
        <fullName evidence="13">Protein LOW PHYTIC ACID 2</fullName>
    </alternativeName>
</protein>
<evidence type="ECO:0000256" key="6">
    <source>
        <dbReference type="ARBA" id="ARBA00022741"/>
    </source>
</evidence>
<comment type="similarity">
    <text evidence="2">Belongs to the ABC transporter superfamily. ABCC family. Conjugate transporter (TC 3.A.1.208) subfamily.</text>
</comment>
<organism evidence="19">
    <name type="scientific">Oryza glumipatula</name>
    <dbReference type="NCBI Taxonomy" id="40148"/>
    <lineage>
        <taxon>Eukaryota</taxon>
        <taxon>Viridiplantae</taxon>
        <taxon>Streptophyta</taxon>
        <taxon>Embryophyta</taxon>
        <taxon>Tracheophyta</taxon>
        <taxon>Spermatophyta</taxon>
        <taxon>Magnoliopsida</taxon>
        <taxon>Liliopsida</taxon>
        <taxon>Poales</taxon>
        <taxon>Poaceae</taxon>
        <taxon>BOP clade</taxon>
        <taxon>Oryzoideae</taxon>
        <taxon>Oryzeae</taxon>
        <taxon>Oryzinae</taxon>
        <taxon>Oryza</taxon>
    </lineage>
</organism>
<keyword evidence="10 16" id="KW-0472">Membrane</keyword>
<dbReference type="SMART" id="SM00382">
    <property type="entry name" value="AAA"/>
    <property type="match status" value="2"/>
</dbReference>
<evidence type="ECO:0000256" key="13">
    <source>
        <dbReference type="ARBA" id="ARBA00075361"/>
    </source>
</evidence>
<dbReference type="GO" id="GO:0005524">
    <property type="term" value="F:ATP binding"/>
    <property type="evidence" value="ECO:0007669"/>
    <property type="project" value="UniProtKB-KW"/>
</dbReference>
<dbReference type="InterPro" id="IPR011527">
    <property type="entry name" value="ABC1_TM_dom"/>
</dbReference>
<keyword evidence="4 16" id="KW-0812">Transmembrane</keyword>
<feature type="domain" description="ABC transmembrane type-1" evidence="18">
    <location>
        <begin position="715"/>
        <end position="954"/>
    </location>
</feature>
<dbReference type="PANTHER" id="PTHR24223:SF422">
    <property type="entry name" value="OS12G0562700 PROTEIN"/>
    <property type="match status" value="1"/>
</dbReference>
<keyword evidence="3" id="KW-0813">Transport</keyword>
<comment type="subcellular location">
    <subcellularLocation>
        <location evidence="1">Membrane</location>
        <topology evidence="1">Multi-pass membrane protein</topology>
    </subcellularLocation>
</comment>
<evidence type="ECO:0000256" key="8">
    <source>
        <dbReference type="ARBA" id="ARBA00022967"/>
    </source>
</evidence>
<name>A0A0E0BU39_9ORYZ</name>
<dbReference type="EnsemblPlants" id="OGLUM12G17440.1">
    <property type="protein sequence ID" value="OGLUM12G17440.1"/>
    <property type="gene ID" value="OGLUM12G17440"/>
</dbReference>
<feature type="transmembrane region" description="Helical" evidence="16">
    <location>
        <begin position="144"/>
        <end position="165"/>
    </location>
</feature>
<dbReference type="HOGENOM" id="CLU_000604_27_0_1"/>
<evidence type="ECO:0000256" key="3">
    <source>
        <dbReference type="ARBA" id="ARBA00022448"/>
    </source>
</evidence>
<evidence type="ECO:0000256" key="7">
    <source>
        <dbReference type="ARBA" id="ARBA00022840"/>
    </source>
</evidence>
<accession>A0A0E0BU39</accession>
<dbReference type="GO" id="GO:0016020">
    <property type="term" value="C:membrane"/>
    <property type="evidence" value="ECO:0007669"/>
    <property type="project" value="UniProtKB-SubCell"/>
</dbReference>
<dbReference type="Gene3D" id="3.40.50.300">
    <property type="entry name" value="P-loop containing nucleotide triphosphate hydrolases"/>
    <property type="match status" value="2"/>
</dbReference>
<dbReference type="CDD" id="cd03244">
    <property type="entry name" value="ABCC_MRP_domain2"/>
    <property type="match status" value="1"/>
</dbReference>
<evidence type="ECO:0000259" key="18">
    <source>
        <dbReference type="PROSITE" id="PS50929"/>
    </source>
</evidence>
<dbReference type="InterPro" id="IPR036640">
    <property type="entry name" value="ABC1_TM_sf"/>
</dbReference>
<dbReference type="AlphaFoldDB" id="A0A0E0BU39"/>
<dbReference type="CDD" id="cd18579">
    <property type="entry name" value="ABC_6TM_ABCC_D1"/>
    <property type="match status" value="1"/>
</dbReference>
<dbReference type="Pfam" id="PF00005">
    <property type="entry name" value="ABC_tran"/>
    <property type="match status" value="2"/>
</dbReference>
<dbReference type="InterPro" id="IPR044726">
    <property type="entry name" value="ABCC_6TM_D2"/>
</dbReference>
<dbReference type="FunFam" id="1.20.1560.10:FF:000002">
    <property type="entry name" value="ABC transporter C family member 5"/>
    <property type="match status" value="1"/>
</dbReference>
<dbReference type="PROSITE" id="PS50929">
    <property type="entry name" value="ABC_TM1F"/>
    <property type="match status" value="2"/>
</dbReference>
<dbReference type="Proteomes" id="UP000026961">
    <property type="component" value="Chromosome 12"/>
</dbReference>
<dbReference type="SUPFAM" id="SSF52540">
    <property type="entry name" value="P-loop containing nucleoside triphosphate hydrolases"/>
    <property type="match status" value="2"/>
</dbReference>
<feature type="transmembrane region" description="Helical" evidence="16">
    <location>
        <begin position="798"/>
        <end position="824"/>
    </location>
</feature>
<dbReference type="InterPro" id="IPR017871">
    <property type="entry name" value="ABC_transporter-like_CS"/>
</dbReference>
<dbReference type="InterPro" id="IPR027417">
    <property type="entry name" value="P-loop_NTPase"/>
</dbReference>
<evidence type="ECO:0000256" key="10">
    <source>
        <dbReference type="ARBA" id="ARBA00023136"/>
    </source>
</evidence>
<evidence type="ECO:0000256" key="14">
    <source>
        <dbReference type="ARBA" id="ARBA00079144"/>
    </source>
</evidence>
<evidence type="ECO:0000256" key="1">
    <source>
        <dbReference type="ARBA" id="ARBA00004141"/>
    </source>
</evidence>
<evidence type="ECO:0000256" key="15">
    <source>
        <dbReference type="ARBA" id="ARBA00082971"/>
    </source>
</evidence>
<evidence type="ECO:0000256" key="5">
    <source>
        <dbReference type="ARBA" id="ARBA00022737"/>
    </source>
</evidence>
<keyword evidence="7" id="KW-0067">ATP-binding</keyword>